<dbReference type="AlphaFoldDB" id="A0A1V9A9L5"/>
<dbReference type="STRING" id="1962155.B1813_04445"/>
<dbReference type="RefSeq" id="WP_081190713.1">
    <property type="nucleotide sequence ID" value="NZ_MWIH01000003.1"/>
</dbReference>
<reference evidence="2 3" key="1">
    <citation type="submission" date="2017-02" db="EMBL/GenBank/DDBJ databases">
        <title>Draft genome of Saccharomonospora sp. 154.</title>
        <authorList>
            <person name="Alonso-Carmona G.S."/>
            <person name="De La Haba R."/>
            <person name="Vera-Gargallo B."/>
            <person name="Sandoval-Trujillo A.H."/>
            <person name="Ramirez-Duran N."/>
            <person name="Ventosa A."/>
        </authorList>
    </citation>
    <scope>NUCLEOTIDE SEQUENCE [LARGE SCALE GENOMIC DNA]</scope>
    <source>
        <strain evidence="2 3">LRS4.154</strain>
    </source>
</reference>
<evidence type="ECO:0000313" key="3">
    <source>
        <dbReference type="Proteomes" id="UP000192591"/>
    </source>
</evidence>
<comment type="caution">
    <text evidence="2">The sequence shown here is derived from an EMBL/GenBank/DDBJ whole genome shotgun (WGS) entry which is preliminary data.</text>
</comment>
<feature type="region of interest" description="Disordered" evidence="1">
    <location>
        <begin position="95"/>
        <end position="132"/>
    </location>
</feature>
<sequence length="132" mass="14719">MAEASPDPLLDVARGDAALSRHLRNSLTLLRGKTEDPEFRRLVDDVLTGRRGLRDVAGSAAFARALNPLAEQGAEQYRALSDEERDELAELGERQFAELRERERAEAQRRGADGEHGPDDGDDDFGDRTYLR</sequence>
<feature type="compositionally biased region" description="Basic and acidic residues" evidence="1">
    <location>
        <begin position="95"/>
        <end position="119"/>
    </location>
</feature>
<evidence type="ECO:0000313" key="2">
    <source>
        <dbReference type="EMBL" id="OQO93783.1"/>
    </source>
</evidence>
<evidence type="ECO:0000256" key="1">
    <source>
        <dbReference type="SAM" id="MobiDB-lite"/>
    </source>
</evidence>
<proteinExistence type="predicted"/>
<organism evidence="2 3">
    <name type="scientific">Saccharomonospora piscinae</name>
    <dbReference type="NCBI Taxonomy" id="687388"/>
    <lineage>
        <taxon>Bacteria</taxon>
        <taxon>Bacillati</taxon>
        <taxon>Actinomycetota</taxon>
        <taxon>Actinomycetes</taxon>
        <taxon>Pseudonocardiales</taxon>
        <taxon>Pseudonocardiaceae</taxon>
        <taxon>Saccharomonospora</taxon>
    </lineage>
</organism>
<protein>
    <submittedName>
        <fullName evidence="2">Uncharacterized protein</fullName>
    </submittedName>
</protein>
<keyword evidence="3" id="KW-1185">Reference proteome</keyword>
<dbReference type="Proteomes" id="UP000192591">
    <property type="component" value="Unassembled WGS sequence"/>
</dbReference>
<accession>A0A1V9A9L5</accession>
<dbReference type="EMBL" id="MWIH01000003">
    <property type="protein sequence ID" value="OQO93783.1"/>
    <property type="molecule type" value="Genomic_DNA"/>
</dbReference>
<gene>
    <name evidence="2" type="ORF">B1813_04445</name>
</gene>
<name>A0A1V9A9L5_SACPI</name>